<protein>
    <submittedName>
        <fullName evidence="1">Uncharacterized protein</fullName>
    </submittedName>
</protein>
<dbReference type="Proteomes" id="UP000306272">
    <property type="component" value="Unassembled WGS sequence"/>
</dbReference>
<comment type="caution">
    <text evidence="1">The sequence shown here is derived from an EMBL/GenBank/DDBJ whole genome shotgun (WGS) entry which is preliminary data.</text>
</comment>
<accession>A0A5C4KVK7</accession>
<sequence length="92" mass="9634">MKSVPRGTKRTINAWLRSLPIDLQIVPISLVERGLARVGSINKAGTAQVGAGLLAKGPSHSTYLLNDTPLSRASPLPQGFVFATGIEDIGGL</sequence>
<evidence type="ECO:0000313" key="2">
    <source>
        <dbReference type="Proteomes" id="UP000306272"/>
    </source>
</evidence>
<evidence type="ECO:0000313" key="1">
    <source>
        <dbReference type="EMBL" id="TNB93884.1"/>
    </source>
</evidence>
<reference evidence="1" key="1">
    <citation type="submission" date="2019-06" db="EMBL/GenBank/DDBJ databases">
        <title>Pseudomonas-derived Butenolides : (Bio)synthesis of Styrolides.</title>
        <authorList>
            <person name="Klapper M."/>
            <person name="Chowdhury S."/>
            <person name="Stallforth P."/>
        </authorList>
    </citation>
    <scope>NUCLEOTIDE SEQUENCE [LARGE SCALE GENOMIC DNA]</scope>
    <source>
        <strain evidence="1">EC-S101</strain>
    </source>
</reference>
<keyword evidence="2" id="KW-1185">Reference proteome</keyword>
<dbReference type="EMBL" id="VDDB01000014">
    <property type="protein sequence ID" value="TNB93884.1"/>
    <property type="molecule type" value="Genomic_DNA"/>
</dbReference>
<dbReference type="AlphaFoldDB" id="A0A5C4KVK7"/>
<proteinExistence type="predicted"/>
<name>A0A5C4KVK7_PSEJE</name>
<gene>
    <name evidence="1" type="ORF">FHG55_19390</name>
</gene>
<organism evidence="1 2">
    <name type="scientific">Pseudomonas jessenii</name>
    <dbReference type="NCBI Taxonomy" id="77298"/>
    <lineage>
        <taxon>Bacteria</taxon>
        <taxon>Pseudomonadati</taxon>
        <taxon>Pseudomonadota</taxon>
        <taxon>Gammaproteobacteria</taxon>
        <taxon>Pseudomonadales</taxon>
        <taxon>Pseudomonadaceae</taxon>
        <taxon>Pseudomonas</taxon>
    </lineage>
</organism>